<dbReference type="GO" id="GO:0004651">
    <property type="term" value="F:polynucleotide 5'-phosphatase activity"/>
    <property type="evidence" value="ECO:0007669"/>
    <property type="project" value="InterPro"/>
</dbReference>
<dbReference type="Gene3D" id="2.40.50.830">
    <property type="match status" value="1"/>
</dbReference>
<reference evidence="23 24" key="1">
    <citation type="journal article" date="2015" name="Infect. Genet. Evol.">
        <title>Unique genomic organization of a novel Avipoxvirus detected in turkey (Meleagris gallopavo).</title>
        <authorList>
            <person name="Banyai K."/>
            <person name="Palya V."/>
            <person name="Denes B."/>
            <person name="Glavits R."/>
            <person name="Ivanics E."/>
            <person name="Horvath B."/>
            <person name="Farkas S.L."/>
            <person name="Marton S."/>
            <person name="Balint A."/>
            <person name="Gyuranecz M."/>
            <person name="Erdelyi K."/>
            <person name="Dan A."/>
        </authorList>
    </citation>
    <scope>NUCLEOTIDE SEQUENCE [LARGE SCALE GENOMIC DNA]</scope>
    <source>
        <strain evidence="23 24">TKPV-HU1124/2011</strain>
    </source>
</reference>
<dbReference type="Pfam" id="PF10640">
    <property type="entry name" value="MCEL_TPase"/>
    <property type="match status" value="1"/>
</dbReference>
<keyword evidence="9" id="KW-0949">S-adenosyl-L-methionine</keyword>
<dbReference type="EC" id="3.6.1.74" evidence="20"/>
<evidence type="ECO:0000256" key="14">
    <source>
        <dbReference type="ARBA" id="ARBA00022844"/>
    </source>
</evidence>
<dbReference type="InterPro" id="IPR039753">
    <property type="entry name" value="RG7MT1"/>
</dbReference>
<proteinExistence type="inferred from homology"/>
<feature type="domain" description="MRNA cap 0 methyltransferase" evidence="22">
    <location>
        <begin position="563"/>
        <end position="848"/>
    </location>
</feature>
<keyword evidence="14" id="KW-0946">Virion</keyword>
<evidence type="ECO:0000256" key="18">
    <source>
        <dbReference type="ARBA" id="ARBA00033175"/>
    </source>
</evidence>
<evidence type="ECO:0000313" key="24">
    <source>
        <dbReference type="Proteomes" id="UP000142477"/>
    </source>
</evidence>
<evidence type="ECO:0000256" key="16">
    <source>
        <dbReference type="ARBA" id="ARBA00023268"/>
    </source>
</evidence>
<keyword evidence="24" id="KW-1185">Reference proteome</keyword>
<dbReference type="GO" id="GO:0046872">
    <property type="term" value="F:metal ion binding"/>
    <property type="evidence" value="ECO:0007669"/>
    <property type="project" value="UniProtKB-KW"/>
</dbReference>
<evidence type="ECO:0000256" key="12">
    <source>
        <dbReference type="ARBA" id="ARBA00022801"/>
    </source>
</evidence>
<dbReference type="Pfam" id="PF21004">
    <property type="entry name" value="MCEL_GT_NTPase"/>
    <property type="match status" value="1"/>
</dbReference>
<dbReference type="Pfam" id="PF03291">
    <property type="entry name" value="mRNA_G-N7_MeTrfase"/>
    <property type="match status" value="1"/>
</dbReference>
<keyword evidence="13" id="KW-0460">Magnesium</keyword>
<dbReference type="GO" id="GO:0044423">
    <property type="term" value="C:virion component"/>
    <property type="evidence" value="ECO:0007669"/>
    <property type="project" value="UniProtKB-KW"/>
</dbReference>
<keyword evidence="7" id="KW-0489">Methyltransferase</keyword>
<evidence type="ECO:0000256" key="3">
    <source>
        <dbReference type="ARBA" id="ARBA00008556"/>
    </source>
</evidence>
<dbReference type="Proteomes" id="UP000142477">
    <property type="component" value="Segment"/>
</dbReference>
<dbReference type="Pfam" id="PF21005">
    <property type="entry name" value="OB_MCEL_GT"/>
    <property type="match status" value="1"/>
</dbReference>
<evidence type="ECO:0000313" key="23">
    <source>
        <dbReference type="EMBL" id="ALA62484.1"/>
    </source>
</evidence>
<comment type="subcellular location">
    <subcellularLocation>
        <location evidence="2">Virion</location>
    </subcellularLocation>
</comment>
<dbReference type="SUPFAM" id="SSF53335">
    <property type="entry name" value="S-adenosyl-L-methionine-dependent methyltransferases"/>
    <property type="match status" value="1"/>
</dbReference>
<dbReference type="GO" id="GO:0004484">
    <property type="term" value="F:mRNA guanylyltransferase activity"/>
    <property type="evidence" value="ECO:0007669"/>
    <property type="project" value="UniProtKB-EC"/>
</dbReference>
<evidence type="ECO:0000256" key="17">
    <source>
        <dbReference type="ARBA" id="ARBA00030246"/>
    </source>
</evidence>
<dbReference type="Gene3D" id="3.20.100.20">
    <property type="match status" value="1"/>
</dbReference>
<dbReference type="Gene3D" id="3.40.50.150">
    <property type="entry name" value="Vaccinia Virus protein VP39"/>
    <property type="match status" value="1"/>
</dbReference>
<evidence type="ECO:0000256" key="15">
    <source>
        <dbReference type="ARBA" id="ARBA00022884"/>
    </source>
</evidence>
<evidence type="ECO:0000259" key="22">
    <source>
        <dbReference type="PROSITE" id="PS51562"/>
    </source>
</evidence>
<dbReference type="PANTHER" id="PTHR12189">
    <property type="entry name" value="MRNA GUANINE-7- METHYLTRANSFERASE"/>
    <property type="match status" value="1"/>
</dbReference>
<evidence type="ECO:0000256" key="11">
    <source>
        <dbReference type="ARBA" id="ARBA00022723"/>
    </source>
</evidence>
<evidence type="ECO:0000256" key="21">
    <source>
        <dbReference type="ARBA" id="ARBA00044679"/>
    </source>
</evidence>
<keyword evidence="10" id="KW-0548">Nucleotidyltransferase</keyword>
<accession>A0A0M3ZRQ5</accession>
<keyword evidence="11" id="KW-0479">Metal-binding</keyword>
<keyword evidence="16" id="KW-0511">Multifunctional enzyme</keyword>
<evidence type="ECO:0000256" key="13">
    <source>
        <dbReference type="ARBA" id="ARBA00022842"/>
    </source>
</evidence>
<organism evidence="23 24">
    <name type="scientific">Turkeypox virus</name>
    <dbReference type="NCBI Taxonomy" id="336486"/>
    <lineage>
        <taxon>Viruses</taxon>
        <taxon>Varidnaviria</taxon>
        <taxon>Bamfordvirae</taxon>
        <taxon>Nucleocytoviricota</taxon>
        <taxon>Pokkesviricetes</taxon>
        <taxon>Chitovirales</taxon>
        <taxon>Poxviridae</taxon>
        <taxon>Chordopoxvirinae</taxon>
        <taxon>Avipoxvirus</taxon>
        <taxon>Avipoxvirus turkeypox</taxon>
    </lineage>
</organism>
<evidence type="ECO:0000256" key="6">
    <source>
        <dbReference type="ARBA" id="ARBA00020120"/>
    </source>
</evidence>
<sequence length="848" mass="98839">MDKYISRKPLSFYFEELVNMFMESVNNAEIDDSKHHEIELILFKPPIITLTNLYYIASSMESYIEFTMLPINKPNTKFRNRMSLSKIHGLDVKNNQLVENIDNIIWEQKTLIKKKDIADNSSCVIRYSIEEKTLFVDYKKYNSSIKLELVNLIRTRLRNIVIDFKMKYFLGSGAQSASSSSLLCALNHPKNKPSLILEFEIMIQDKTVTRNMLLDELCMVANALFLSEPRHVRLCPYLQPKLKTYLLKKQELINIDTDNLYITGKTDGIFSYVYIYHRSIFCYFNHLGYIKDYDISVDVEEPIYLYAEMRKENNIIYFTVIKVLLPELDDRLAELEFVNSNLCNLHERLVFSTKQFEGPFESTSGLVDGIEEMLKKEREGVILFYSKGNDSMLDYKIKKDNTIDQCVNIIYRYMSSEPIVYNDKGSFIEYKKYSNDKGFPKEFGTGKLVIGNGVDYINNIYCLEFTNINPATGIDKIILPIKFISEFSHNDELIQPRIDKTMKYLYEHSYYGNQLSVIMEHISDQKLKLGDIFEEEKLAEVAHLQLKDSMRLNPEGQYFLTNRVRGALGVLSNYVKTLMISMYCSKAYLDDHNKRKVLAIDFGNGADLEKYFYGEIALMVATDPDDNAIETGKKRYNKLNSGDKSKYYKFDYIKETIRSGSYVSSIRQVFYFGRFSLVDWQFAIHYSFNPKHYNTIMSNLRELTASGCKILISTMDGDYIDTLKEKKKFVIHKLLPESENYLSIEKIDDDQILVYNPSSMTKPMAEYIVRKNTLIRVFREYGFQLLDVCNFKTIINRNIDFVEGVSRLENRGSTKNFFELNRKALSECAGTDVLELLGYYVVYVFSKV</sequence>
<dbReference type="InterPro" id="IPR046429">
    <property type="entry name" value="MCEL_NTPase_sf"/>
</dbReference>
<dbReference type="InterPro" id="IPR048426">
    <property type="entry name" value="MCEL_GT_OB"/>
</dbReference>
<keyword evidence="12" id="KW-0378">Hydrolase</keyword>
<name>A0A0M3ZRQ5_9POXV</name>
<dbReference type="EC" id="2.1.1.56" evidence="4"/>
<dbReference type="InterPro" id="IPR046430">
    <property type="entry name" value="MCEL_TPase_sf"/>
</dbReference>
<evidence type="ECO:0000256" key="19">
    <source>
        <dbReference type="ARBA" id="ARBA00033397"/>
    </source>
</evidence>
<dbReference type="InterPro" id="IPR048425">
    <property type="entry name" value="MCEL_GT_NTPase"/>
</dbReference>
<dbReference type="EMBL" id="KP728110">
    <property type="protein sequence ID" value="ALA62484.1"/>
    <property type="molecule type" value="Genomic_DNA"/>
</dbReference>
<dbReference type="PROSITE" id="PS51562">
    <property type="entry name" value="RNA_CAP0_MT"/>
    <property type="match status" value="1"/>
</dbReference>
<comment type="cofactor">
    <cofactor evidence="1">
        <name>Mg(2+)</name>
        <dbReference type="ChEBI" id="CHEBI:18420"/>
    </cofactor>
</comment>
<dbReference type="InterPro" id="IPR029063">
    <property type="entry name" value="SAM-dependent_MTases_sf"/>
</dbReference>
<dbReference type="InterPro" id="IPR004971">
    <property type="entry name" value="mRNA_G-N7_MeTrfase_dom"/>
</dbReference>
<dbReference type="GO" id="GO:0050355">
    <property type="term" value="F:inorganic triphosphate phosphatase activity"/>
    <property type="evidence" value="ECO:0007669"/>
    <property type="project" value="InterPro"/>
</dbReference>
<dbReference type="InterPro" id="IPR046428">
    <property type="entry name" value="MCEL_OB_dom_sf"/>
</dbReference>
<dbReference type="KEGG" id="vg:26122800"/>
<evidence type="ECO:0000256" key="10">
    <source>
        <dbReference type="ARBA" id="ARBA00022695"/>
    </source>
</evidence>
<evidence type="ECO:0000256" key="1">
    <source>
        <dbReference type="ARBA" id="ARBA00001946"/>
    </source>
</evidence>
<evidence type="ECO:0000256" key="5">
    <source>
        <dbReference type="ARBA" id="ARBA00012475"/>
    </source>
</evidence>
<dbReference type="PANTHER" id="PTHR12189:SF2">
    <property type="entry name" value="MRNA CAP GUANINE-N7 METHYLTRANSFERASE"/>
    <property type="match status" value="1"/>
</dbReference>
<evidence type="ECO:0000256" key="9">
    <source>
        <dbReference type="ARBA" id="ARBA00022691"/>
    </source>
</evidence>
<keyword evidence="15" id="KW-0694">RNA-binding</keyword>
<dbReference type="GO" id="GO:0140818">
    <property type="term" value="F:mRNA 5'-triphosphate monophosphatase activity"/>
    <property type="evidence" value="ECO:0007669"/>
    <property type="project" value="UniProtKB-EC"/>
</dbReference>
<evidence type="ECO:0000256" key="8">
    <source>
        <dbReference type="ARBA" id="ARBA00022679"/>
    </source>
</evidence>
<protein>
    <recommendedName>
        <fullName evidence="6">mRNA-capping enzyme catalytic subunit</fullName>
        <ecNumber evidence="4">2.1.1.56</ecNumber>
        <ecNumber evidence="5">2.7.7.50</ecNumber>
        <ecNumber evidence="20">3.6.1.74</ecNumber>
    </recommendedName>
    <alternativeName>
        <fullName evidence="19">Virus termination factor large subunit</fullName>
    </alternativeName>
    <alternativeName>
        <fullName evidence="17">mRNA-capping enzyme 97 kDa subunit</fullName>
    </alternativeName>
    <alternativeName>
        <fullName evidence="18">mRNA-capping enzyme large subunit</fullName>
    </alternativeName>
</protein>
<dbReference type="GO" id="GO:0004482">
    <property type="term" value="F:mRNA 5'-cap (guanine-N7-)-methyltransferase activity"/>
    <property type="evidence" value="ECO:0007669"/>
    <property type="project" value="UniProtKB-EC"/>
</dbReference>
<comment type="similarity">
    <text evidence="3">In the N-terminal section; belongs to the dsDNA virus mRNA guanylyltransferase family.</text>
</comment>
<evidence type="ECO:0000256" key="2">
    <source>
        <dbReference type="ARBA" id="ARBA00004328"/>
    </source>
</evidence>
<evidence type="ECO:0000256" key="7">
    <source>
        <dbReference type="ARBA" id="ARBA00022603"/>
    </source>
</evidence>
<dbReference type="RefSeq" id="YP_009177131.1">
    <property type="nucleotide sequence ID" value="NC_028238.1"/>
</dbReference>
<dbReference type="InterPro" id="IPR019602">
    <property type="entry name" value="MCEL_TPase"/>
</dbReference>
<dbReference type="GO" id="GO:0003723">
    <property type="term" value="F:RNA binding"/>
    <property type="evidence" value="ECO:0007669"/>
    <property type="project" value="UniProtKB-KW"/>
</dbReference>
<dbReference type="EC" id="2.7.7.50" evidence="5"/>
<evidence type="ECO:0000256" key="20">
    <source>
        <dbReference type="ARBA" id="ARBA00035028"/>
    </source>
</evidence>
<dbReference type="GeneID" id="26122800"/>
<keyword evidence="8" id="KW-0808">Transferase</keyword>
<evidence type="ECO:0000256" key="4">
    <source>
        <dbReference type="ARBA" id="ARBA00011926"/>
    </source>
</evidence>
<dbReference type="OrthoDB" id="600at10239"/>
<dbReference type="Gene3D" id="3.30.470.140">
    <property type="match status" value="1"/>
</dbReference>
<comment type="catalytic activity">
    <reaction evidence="21">
        <text>a 5'-end diphospho-ribonucleoside in mRNA + GTP + H(+) = a 5'-end (5'-triphosphoguanosine)-ribonucleoside in mRNA + diphosphate</text>
        <dbReference type="Rhea" id="RHEA:67012"/>
        <dbReference type="Rhea" id="RHEA-COMP:17165"/>
        <dbReference type="Rhea" id="RHEA-COMP:17166"/>
        <dbReference type="ChEBI" id="CHEBI:15378"/>
        <dbReference type="ChEBI" id="CHEBI:33019"/>
        <dbReference type="ChEBI" id="CHEBI:37565"/>
        <dbReference type="ChEBI" id="CHEBI:167616"/>
        <dbReference type="ChEBI" id="CHEBI:167617"/>
        <dbReference type="EC" id="2.7.7.50"/>
    </reaction>
</comment>